<dbReference type="Gene3D" id="3.40.50.300">
    <property type="entry name" value="P-loop containing nucleotide triphosphate hydrolases"/>
    <property type="match status" value="1"/>
</dbReference>
<evidence type="ECO:0000259" key="1">
    <source>
        <dbReference type="PROSITE" id="PS50043"/>
    </source>
</evidence>
<dbReference type="Gene3D" id="1.10.10.10">
    <property type="entry name" value="Winged helix-like DNA-binding domain superfamily/Winged helix DNA-binding domain"/>
    <property type="match status" value="1"/>
</dbReference>
<dbReference type="SUPFAM" id="SSF46894">
    <property type="entry name" value="C-terminal effector domain of the bipartite response regulators"/>
    <property type="match status" value="1"/>
</dbReference>
<dbReference type="Gene3D" id="1.25.40.10">
    <property type="entry name" value="Tetratricopeptide repeat domain"/>
    <property type="match status" value="1"/>
</dbReference>
<dbReference type="Proteomes" id="UP000827138">
    <property type="component" value="Chromosome"/>
</dbReference>
<dbReference type="SMART" id="SM00421">
    <property type="entry name" value="HTH_LUXR"/>
    <property type="match status" value="1"/>
</dbReference>
<proteinExistence type="predicted"/>
<dbReference type="SUPFAM" id="SSF48452">
    <property type="entry name" value="TPR-like"/>
    <property type="match status" value="1"/>
</dbReference>
<dbReference type="PRINTS" id="PR00364">
    <property type="entry name" value="DISEASERSIST"/>
</dbReference>
<dbReference type="InterPro" id="IPR011990">
    <property type="entry name" value="TPR-like_helical_dom_sf"/>
</dbReference>
<dbReference type="InterPro" id="IPR036388">
    <property type="entry name" value="WH-like_DNA-bd_sf"/>
</dbReference>
<gene>
    <name evidence="2" type="ORF">K1J60_09150</name>
</gene>
<dbReference type="EMBL" id="CP080647">
    <property type="protein sequence ID" value="QYX82856.1"/>
    <property type="molecule type" value="Genomic_DNA"/>
</dbReference>
<dbReference type="PANTHER" id="PTHR47691:SF3">
    <property type="entry name" value="HTH-TYPE TRANSCRIPTIONAL REGULATOR RV0890C-RELATED"/>
    <property type="match status" value="1"/>
</dbReference>
<name>A0ABX8Y3T7_9ACTN</name>
<dbReference type="PRINTS" id="PR00038">
    <property type="entry name" value="HTHLUXR"/>
</dbReference>
<dbReference type="PROSITE" id="PS00622">
    <property type="entry name" value="HTH_LUXR_1"/>
    <property type="match status" value="1"/>
</dbReference>
<dbReference type="CDD" id="cd06170">
    <property type="entry name" value="LuxR_C_like"/>
    <property type="match status" value="1"/>
</dbReference>
<reference evidence="2 3" key="1">
    <citation type="submission" date="2021-08" db="EMBL/GenBank/DDBJ databases">
        <authorList>
            <person name="Ping M."/>
        </authorList>
    </citation>
    <scope>NUCLEOTIDE SEQUENCE [LARGE SCALE GENOMIC DNA]</scope>
    <source>
        <strain evidence="2 3">MG28</strain>
    </source>
</reference>
<dbReference type="InterPro" id="IPR016032">
    <property type="entry name" value="Sig_transdc_resp-reg_C-effctor"/>
</dbReference>
<dbReference type="InterPro" id="IPR000792">
    <property type="entry name" value="Tscrpt_reg_LuxR_C"/>
</dbReference>
<sequence>MLTLTGVGGVGKTRLAMEVAAASATDFADGVWLVDLAPVRDPSLTTNAVGAALGVSDLGTRPVIDQLAVFLAHRAPLIVLDNCEHLVDACAELAQALLSASPDLRVLATSRRALGIYGEQVFAVSPLAPDDAVELLRDRAAAVCPEFQVTDGNRADVFRLCEGLDGLPLAIELAASRLRTLTVHEATTRLENRFGLLASRSRVARPHQRTLRALIDWSHELCTPAERLLWNRLSVFADDFDLDAAEGVCAGDGLGRDEILDLLDRLVVQSVVLPCERDGLPRYRLLATIRQYGRERLAESDEEGLIRQRHHAFYLDLAERTADGWHGSGQLKSLALLRAEHANLRAALDQGADPQATLALAAALRLHWCEGGFLGEGRRRLDHALAAAPEPSPARARALWVAAWVAVLQRDHAAAYQRLDEAAELGERLDERVVRAHVHGLRGTLALFGGRLEEAVVLLEEAAAAHLRTGEVIGAVYALIQLATAQSHLGDPRTTETCRQAVALAEAHGERLAHAHALWTLGYDAWIRGDHKEAKALLRTALAKEQGFNDYLRVALMLEQLAWTTAAHGDREEAARLLGAARVLWRDTGTPISTFGPHMAEQHARCEEAVVRALGPAAYEKALAEGGRHRGPDDAIAHALRPEPEPTNPAPAVSPLTPREREVAALVAKGMSNRQIASVLRRSPRTVDGHVENMLAKLGFGSRARIASWWTANQASTRRTTS</sequence>
<protein>
    <submittedName>
        <fullName evidence="2">LuxR C-terminal-related transcriptional regulator</fullName>
    </submittedName>
</protein>
<accession>A0ABX8Y3T7</accession>
<organism evidence="2 3">
    <name type="scientific">Streptomyces akebiae</name>
    <dbReference type="NCBI Taxonomy" id="2865673"/>
    <lineage>
        <taxon>Bacteria</taxon>
        <taxon>Bacillati</taxon>
        <taxon>Actinomycetota</taxon>
        <taxon>Actinomycetes</taxon>
        <taxon>Kitasatosporales</taxon>
        <taxon>Streptomycetaceae</taxon>
        <taxon>Streptomyces</taxon>
    </lineage>
</organism>
<keyword evidence="3" id="KW-1185">Reference proteome</keyword>
<dbReference type="PANTHER" id="PTHR47691">
    <property type="entry name" value="REGULATOR-RELATED"/>
    <property type="match status" value="1"/>
</dbReference>
<evidence type="ECO:0000313" key="2">
    <source>
        <dbReference type="EMBL" id="QYX82856.1"/>
    </source>
</evidence>
<dbReference type="Pfam" id="PF25872">
    <property type="entry name" value="HTH_77"/>
    <property type="match status" value="1"/>
</dbReference>
<dbReference type="Pfam" id="PF00196">
    <property type="entry name" value="GerE"/>
    <property type="match status" value="1"/>
</dbReference>
<dbReference type="PROSITE" id="PS50043">
    <property type="entry name" value="HTH_LUXR_2"/>
    <property type="match status" value="1"/>
</dbReference>
<dbReference type="InterPro" id="IPR027417">
    <property type="entry name" value="P-loop_NTPase"/>
</dbReference>
<dbReference type="SUPFAM" id="SSF52540">
    <property type="entry name" value="P-loop containing nucleoside triphosphate hydrolases"/>
    <property type="match status" value="1"/>
</dbReference>
<dbReference type="InterPro" id="IPR058852">
    <property type="entry name" value="HTH_77"/>
</dbReference>
<evidence type="ECO:0000313" key="3">
    <source>
        <dbReference type="Proteomes" id="UP000827138"/>
    </source>
</evidence>
<feature type="domain" description="HTH luxR-type" evidence="1">
    <location>
        <begin position="649"/>
        <end position="714"/>
    </location>
</feature>